<dbReference type="Proteomes" id="UP000182725">
    <property type="component" value="Unassembled WGS sequence"/>
</dbReference>
<feature type="region of interest" description="Disordered" evidence="1">
    <location>
        <begin position="38"/>
        <end position="62"/>
    </location>
</feature>
<dbReference type="RefSeq" id="WP_083360586.1">
    <property type="nucleotide sequence ID" value="NZ_FNTV01000001.1"/>
</dbReference>
<evidence type="ECO:0000313" key="3">
    <source>
        <dbReference type="EMBL" id="SEE16262.1"/>
    </source>
</evidence>
<name>A0A1H5GKI0_9MICC</name>
<gene>
    <name evidence="3" type="ORF">SAMN04489740_0790</name>
</gene>
<evidence type="ECO:0008006" key="5">
    <source>
        <dbReference type="Google" id="ProtNLM"/>
    </source>
</evidence>
<evidence type="ECO:0000256" key="2">
    <source>
        <dbReference type="SAM" id="SignalP"/>
    </source>
</evidence>
<reference evidence="3 4" key="1">
    <citation type="submission" date="2016-10" db="EMBL/GenBank/DDBJ databases">
        <authorList>
            <person name="de Groot N.N."/>
        </authorList>
    </citation>
    <scope>NUCLEOTIDE SEQUENCE [LARGE SCALE GENOMIC DNA]</scope>
    <source>
        <strain evidence="3 4">DSM 22274</strain>
    </source>
</reference>
<accession>A0A1H5GKI0</accession>
<feature type="signal peptide" evidence="2">
    <location>
        <begin position="1"/>
        <end position="26"/>
    </location>
</feature>
<sequence length="187" mass="18618">MTEQTLRTGRTLTATRTRLAAAAATAAVVLLTACSSPAPSESSSAAPQGTASQSTAATASSSAVPTATAAPSAETAVKELVAGFPATVLPLMKGAQIQTSSIQHAEPVSTAALTATVTAPSADVLSYYTKAFTDQGFKAQPGDAVDGVPLKTFVRADGAEILTVSVIQTASTATFTLGATLLPASFK</sequence>
<organism evidence="3 4">
    <name type="scientific">Arthrobacter alpinus</name>
    <dbReference type="NCBI Taxonomy" id="656366"/>
    <lineage>
        <taxon>Bacteria</taxon>
        <taxon>Bacillati</taxon>
        <taxon>Actinomycetota</taxon>
        <taxon>Actinomycetes</taxon>
        <taxon>Micrococcales</taxon>
        <taxon>Micrococcaceae</taxon>
        <taxon>Arthrobacter</taxon>
    </lineage>
</organism>
<evidence type="ECO:0000313" key="4">
    <source>
        <dbReference type="Proteomes" id="UP000182725"/>
    </source>
</evidence>
<keyword evidence="2" id="KW-0732">Signal</keyword>
<proteinExistence type="predicted"/>
<protein>
    <recommendedName>
        <fullName evidence="5">Lipoprotein LpqN</fullName>
    </recommendedName>
</protein>
<dbReference type="AlphaFoldDB" id="A0A1H5GKI0"/>
<feature type="chain" id="PRO_5039450813" description="Lipoprotein LpqN" evidence="2">
    <location>
        <begin position="27"/>
        <end position="187"/>
    </location>
</feature>
<evidence type="ECO:0000256" key="1">
    <source>
        <dbReference type="SAM" id="MobiDB-lite"/>
    </source>
</evidence>
<dbReference type="PROSITE" id="PS51257">
    <property type="entry name" value="PROKAR_LIPOPROTEIN"/>
    <property type="match status" value="1"/>
</dbReference>
<dbReference type="EMBL" id="FNTV01000001">
    <property type="protein sequence ID" value="SEE16262.1"/>
    <property type="molecule type" value="Genomic_DNA"/>
</dbReference>